<proteinExistence type="predicted"/>
<protein>
    <recommendedName>
        <fullName evidence="3">DUF1643 domain-containing protein</fullName>
    </recommendedName>
</protein>
<evidence type="ECO:0008006" key="3">
    <source>
        <dbReference type="Google" id="ProtNLM"/>
    </source>
</evidence>
<dbReference type="Proteomes" id="UP000001982">
    <property type="component" value="Chromosome"/>
</dbReference>
<accession>Q12MW4</accession>
<name>Q12MW4_SHEDO</name>
<dbReference type="InterPro" id="IPR012441">
    <property type="entry name" value="DUF1643"/>
</dbReference>
<keyword evidence="2" id="KW-1185">Reference proteome</keyword>
<dbReference type="Pfam" id="PF07799">
    <property type="entry name" value="DUF1643"/>
    <property type="match status" value="1"/>
</dbReference>
<gene>
    <name evidence="1" type="ordered locus">Sden_1929</name>
</gene>
<dbReference type="eggNOG" id="ENOG5033A56">
    <property type="taxonomic scope" value="Bacteria"/>
</dbReference>
<dbReference type="HOGENOM" id="CLU_1546553_0_0_6"/>
<evidence type="ECO:0000313" key="1">
    <source>
        <dbReference type="EMBL" id="ABE55212.1"/>
    </source>
</evidence>
<dbReference type="OrthoDB" id="9807577at2"/>
<evidence type="ECO:0000313" key="2">
    <source>
        <dbReference type="Proteomes" id="UP000001982"/>
    </source>
</evidence>
<organism evidence="1 2">
    <name type="scientific">Shewanella denitrificans (strain OS217 / ATCC BAA-1090 / DSM 15013)</name>
    <dbReference type="NCBI Taxonomy" id="318161"/>
    <lineage>
        <taxon>Bacteria</taxon>
        <taxon>Pseudomonadati</taxon>
        <taxon>Pseudomonadota</taxon>
        <taxon>Gammaproteobacteria</taxon>
        <taxon>Alteromonadales</taxon>
        <taxon>Shewanellaceae</taxon>
        <taxon>Shewanella</taxon>
    </lineage>
</organism>
<dbReference type="AlphaFoldDB" id="Q12MW4"/>
<sequence>MLGVHKHRLATRKLARAVSVMCLNEIECMEHRVISYKNIVDTNAITMDCDSSGDTTYRYSLTVPFNRKGEKSALVVMMNPSKATDKVSDNTINNVLTRIHNECPEVSKVTITNLYPLYETYSDKLENHKVQSQTNFDKMRLLMEQNDFVLLGWGKPSNKSNKALQKLNTMSMP</sequence>
<dbReference type="DNASU" id="4018418"/>
<reference evidence="1 2" key="1">
    <citation type="submission" date="2006-03" db="EMBL/GenBank/DDBJ databases">
        <title>Complete sequence of Shewanella denitrificans OS217.</title>
        <authorList>
            <consortium name="US DOE Joint Genome Institute"/>
            <person name="Copeland A."/>
            <person name="Lucas S."/>
            <person name="Lapidus A."/>
            <person name="Barry K."/>
            <person name="Detter J.C."/>
            <person name="Glavina del Rio T."/>
            <person name="Hammon N."/>
            <person name="Israni S."/>
            <person name="Dalin E."/>
            <person name="Tice H."/>
            <person name="Pitluck S."/>
            <person name="Brettin T."/>
            <person name="Bruce D."/>
            <person name="Han C."/>
            <person name="Tapia R."/>
            <person name="Gilna P."/>
            <person name="Kiss H."/>
            <person name="Schmutz J."/>
            <person name="Larimer F."/>
            <person name="Land M."/>
            <person name="Hauser L."/>
            <person name="Kyrpides N."/>
            <person name="Lykidis A."/>
            <person name="Richardson P."/>
        </authorList>
    </citation>
    <scope>NUCLEOTIDE SEQUENCE [LARGE SCALE GENOMIC DNA]</scope>
    <source>
        <strain evidence="2">OS217 / ATCC BAA-1090 / DSM 15013</strain>
    </source>
</reference>
<dbReference type="EMBL" id="CP000302">
    <property type="protein sequence ID" value="ABE55212.1"/>
    <property type="molecule type" value="Genomic_DNA"/>
</dbReference>
<dbReference type="KEGG" id="sdn:Sden_1929"/>